<reference evidence="13 14" key="1">
    <citation type="submission" date="2015-09" db="EMBL/GenBank/DDBJ databases">
        <title>Trachymyrmex zeteki WGS genome.</title>
        <authorList>
            <person name="Nygaard S."/>
            <person name="Hu H."/>
            <person name="Boomsma J."/>
            <person name="Zhang G."/>
        </authorList>
    </citation>
    <scope>NUCLEOTIDE SEQUENCE [LARGE SCALE GENOMIC DNA]</scope>
    <source>
        <strain evidence="13">Tzet28-1</strain>
        <tissue evidence="13">Whole body</tissue>
    </source>
</reference>
<dbReference type="GO" id="GO:0015293">
    <property type="term" value="F:symporter activity"/>
    <property type="evidence" value="ECO:0007669"/>
    <property type="project" value="UniProtKB-KW"/>
</dbReference>
<keyword evidence="8" id="KW-0479">Metal-binding</keyword>
<dbReference type="Pfam" id="PF00209">
    <property type="entry name" value="SNF"/>
    <property type="match status" value="3"/>
</dbReference>
<evidence type="ECO:0000256" key="11">
    <source>
        <dbReference type="SAM" id="MobiDB-lite"/>
    </source>
</evidence>
<evidence type="ECO:0000256" key="12">
    <source>
        <dbReference type="SAM" id="Phobius"/>
    </source>
</evidence>
<feature type="transmembrane region" description="Helical" evidence="12">
    <location>
        <begin position="100"/>
        <end position="119"/>
    </location>
</feature>
<evidence type="ECO:0000256" key="7">
    <source>
        <dbReference type="ARBA" id="ARBA00023136"/>
    </source>
</evidence>
<evidence type="ECO:0000313" key="14">
    <source>
        <dbReference type="Proteomes" id="UP000075809"/>
    </source>
</evidence>
<feature type="transmembrane region" description="Helical" evidence="12">
    <location>
        <begin position="325"/>
        <end position="350"/>
    </location>
</feature>
<feature type="transmembrane region" description="Helical" evidence="12">
    <location>
        <begin position="156"/>
        <end position="177"/>
    </location>
</feature>
<evidence type="ECO:0000256" key="3">
    <source>
        <dbReference type="ARBA" id="ARBA00022448"/>
    </source>
</evidence>
<dbReference type="PROSITE" id="PS50267">
    <property type="entry name" value="NA_NEUROTRAN_SYMP_3"/>
    <property type="match status" value="1"/>
</dbReference>
<dbReference type="GO" id="GO:0005886">
    <property type="term" value="C:plasma membrane"/>
    <property type="evidence" value="ECO:0007669"/>
    <property type="project" value="TreeGrafter"/>
</dbReference>
<dbReference type="PRINTS" id="PR00176">
    <property type="entry name" value="NANEUSMPORT"/>
</dbReference>
<evidence type="ECO:0000256" key="6">
    <source>
        <dbReference type="ARBA" id="ARBA00022989"/>
    </source>
</evidence>
<feature type="transmembrane region" description="Helical" evidence="12">
    <location>
        <begin position="475"/>
        <end position="497"/>
    </location>
</feature>
<dbReference type="GO" id="GO:0035725">
    <property type="term" value="P:sodium ion transmembrane transport"/>
    <property type="evidence" value="ECO:0007669"/>
    <property type="project" value="TreeGrafter"/>
</dbReference>
<name>A0A151X7E1_9HYME</name>
<dbReference type="GO" id="GO:0046872">
    <property type="term" value="F:metal ion binding"/>
    <property type="evidence" value="ECO:0007669"/>
    <property type="project" value="UniProtKB-KW"/>
</dbReference>
<evidence type="ECO:0000256" key="2">
    <source>
        <dbReference type="ARBA" id="ARBA00006459"/>
    </source>
</evidence>
<evidence type="ECO:0000313" key="13">
    <source>
        <dbReference type="EMBL" id="KYQ56230.1"/>
    </source>
</evidence>
<organism evidence="13 14">
    <name type="scientific">Mycetomoellerius zeteki</name>
    <dbReference type="NCBI Taxonomy" id="64791"/>
    <lineage>
        <taxon>Eukaryota</taxon>
        <taxon>Metazoa</taxon>
        <taxon>Ecdysozoa</taxon>
        <taxon>Arthropoda</taxon>
        <taxon>Hexapoda</taxon>
        <taxon>Insecta</taxon>
        <taxon>Pterygota</taxon>
        <taxon>Neoptera</taxon>
        <taxon>Endopterygota</taxon>
        <taxon>Hymenoptera</taxon>
        <taxon>Apocrita</taxon>
        <taxon>Aculeata</taxon>
        <taxon>Formicoidea</taxon>
        <taxon>Formicidae</taxon>
        <taxon>Myrmicinae</taxon>
        <taxon>Mycetomoellerius</taxon>
    </lineage>
</organism>
<dbReference type="PANTHER" id="PTHR11616">
    <property type="entry name" value="SODIUM/CHLORIDE DEPENDENT TRANSPORTER"/>
    <property type="match status" value="1"/>
</dbReference>
<keyword evidence="6 12" id="KW-1133">Transmembrane helix</keyword>
<keyword evidence="5 10" id="KW-0769">Symport</keyword>
<comment type="subcellular location">
    <subcellularLocation>
        <location evidence="1">Membrane</location>
        <topology evidence="1">Multi-pass membrane protein</topology>
    </subcellularLocation>
</comment>
<feature type="disulfide bond" evidence="9">
    <location>
        <begin position="188"/>
        <end position="197"/>
    </location>
</feature>
<dbReference type="InterPro" id="IPR037272">
    <property type="entry name" value="SNS_sf"/>
</dbReference>
<proteinExistence type="inferred from homology"/>
<evidence type="ECO:0000256" key="5">
    <source>
        <dbReference type="ARBA" id="ARBA00022847"/>
    </source>
</evidence>
<keyword evidence="4 10" id="KW-0812">Transmembrane</keyword>
<evidence type="ECO:0000256" key="1">
    <source>
        <dbReference type="ARBA" id="ARBA00004141"/>
    </source>
</evidence>
<dbReference type="GO" id="GO:0006865">
    <property type="term" value="P:amino acid transport"/>
    <property type="evidence" value="ECO:0007669"/>
    <property type="project" value="TreeGrafter"/>
</dbReference>
<feature type="binding site" evidence="8">
    <location>
        <position position="83"/>
    </location>
    <ligand>
        <name>Na(+)</name>
        <dbReference type="ChEBI" id="CHEBI:29101"/>
        <label>1</label>
    </ligand>
</feature>
<dbReference type="Proteomes" id="UP000075809">
    <property type="component" value="Unassembled WGS sequence"/>
</dbReference>
<dbReference type="PROSITE" id="PS00610">
    <property type="entry name" value="NA_NEUROTRAN_SYMP_1"/>
    <property type="match status" value="1"/>
</dbReference>
<dbReference type="AlphaFoldDB" id="A0A151X7E1"/>
<feature type="transmembrane region" description="Helical" evidence="12">
    <location>
        <begin position="362"/>
        <end position="386"/>
    </location>
</feature>
<evidence type="ECO:0000256" key="8">
    <source>
        <dbReference type="PIRSR" id="PIRSR600175-1"/>
    </source>
</evidence>
<sequence length="550" mass="62315">MAEKMYYWGEEKDQVDPDQTFIQFKAKSVATDKKREPSRTVPKMTVSSPQGKMTEIGNREEDAERGGWDNKLDFLFSCISVSVGLGNVWRFPYLCYKNGGGAFLITYGIAMLFCGIPIFFQEVAIGQYLGAGGMSLVGQLCPLLQGVGYATMTIVFFLDVYYCIIIAWTLFYLISMFVNLPKVPWSGCGNWWNTNDCYDATHEGSEYGKINCSNSAENNTCHHTTPVEEYWDRRVLGITSGIESIGKIQWELLGCLVIGWMLVYFIIRRGLHQSGKIIWFSALFPYVVLFWIDGATQIFFAYSIGTGALPALGSYNKFHHNCYSYGFKVILGIDSEFCIVESFITGMVDYWPDTLRPHRIKFTIAICLIMFALGIPMITNGGIYIFQLMDFYSASGMSILWVCFFQTISISWIFGAQKFCDCIHQMMGIRLNKFWSICWVVLAPVIMLFIFVFQIVQYKPLKYGSNYEYPTWAEIVGVCLSLSSMIWIPGYALYYIISTPGSFKENVLKGLQPNIKSHAKLPKREKSAVIPMSESSAGLITKNNSFLSQT</sequence>
<feature type="transmembrane region" description="Helical" evidence="12">
    <location>
        <begin position="392"/>
        <end position="414"/>
    </location>
</feature>
<keyword evidence="3 10" id="KW-0813">Transport</keyword>
<feature type="transmembrane region" description="Helical" evidence="12">
    <location>
        <begin position="125"/>
        <end position="144"/>
    </location>
</feature>
<dbReference type="STRING" id="64791.A0A151X7E1"/>
<dbReference type="EMBL" id="KQ982450">
    <property type="protein sequence ID" value="KYQ56230.1"/>
    <property type="molecule type" value="Genomic_DNA"/>
</dbReference>
<feature type="transmembrane region" description="Helical" evidence="12">
    <location>
        <begin position="248"/>
        <end position="267"/>
    </location>
</feature>
<feature type="binding site" evidence="8">
    <location>
        <position position="335"/>
    </location>
    <ligand>
        <name>Na(+)</name>
        <dbReference type="ChEBI" id="CHEBI:29101"/>
        <label>1</label>
    </ligand>
</feature>
<keyword evidence="9" id="KW-1015">Disulfide bond</keyword>
<feature type="region of interest" description="Disordered" evidence="11">
    <location>
        <begin position="30"/>
        <end position="52"/>
    </location>
</feature>
<keyword evidence="7 12" id="KW-0472">Membrane</keyword>
<dbReference type="InterPro" id="IPR000175">
    <property type="entry name" value="Na/ntran_symport"/>
</dbReference>
<feature type="binding site" evidence="8">
    <location>
        <position position="334"/>
    </location>
    <ligand>
        <name>Na(+)</name>
        <dbReference type="ChEBI" id="CHEBI:29101"/>
        <label>1</label>
    </ligand>
</feature>
<keyword evidence="14" id="KW-1185">Reference proteome</keyword>
<gene>
    <name evidence="13" type="ORF">ALC60_04844</name>
</gene>
<comment type="similarity">
    <text evidence="2 10">Belongs to the sodium:neurotransmitter symporter (SNF) (TC 2.A.22) family.</text>
</comment>
<feature type="transmembrane region" description="Helical" evidence="12">
    <location>
        <begin position="434"/>
        <end position="455"/>
    </location>
</feature>
<protein>
    <recommendedName>
        <fullName evidence="10">Transporter</fullName>
    </recommendedName>
</protein>
<feature type="binding site" evidence="8">
    <location>
        <position position="331"/>
    </location>
    <ligand>
        <name>Na(+)</name>
        <dbReference type="ChEBI" id="CHEBI:29101"/>
        <label>1</label>
    </ligand>
</feature>
<feature type="binding site" evidence="8">
    <location>
        <position position="87"/>
    </location>
    <ligand>
        <name>Na(+)</name>
        <dbReference type="ChEBI" id="CHEBI:29101"/>
        <label>1</label>
    </ligand>
</feature>
<dbReference type="PANTHER" id="PTHR11616:SF254">
    <property type="entry name" value="TRANSPORTER"/>
    <property type="match status" value="1"/>
</dbReference>
<keyword evidence="8" id="KW-0915">Sodium</keyword>
<feature type="transmembrane region" description="Helical" evidence="12">
    <location>
        <begin position="279"/>
        <end position="305"/>
    </location>
</feature>
<accession>A0A151X7E1</accession>
<evidence type="ECO:0000256" key="4">
    <source>
        <dbReference type="ARBA" id="ARBA00022692"/>
    </source>
</evidence>
<evidence type="ECO:0000256" key="9">
    <source>
        <dbReference type="PIRSR" id="PIRSR600175-2"/>
    </source>
</evidence>
<dbReference type="SUPFAM" id="SSF161070">
    <property type="entry name" value="SNF-like"/>
    <property type="match status" value="1"/>
</dbReference>
<evidence type="ECO:0000256" key="10">
    <source>
        <dbReference type="RuleBase" id="RU003732"/>
    </source>
</evidence>